<dbReference type="InterPro" id="IPR036909">
    <property type="entry name" value="Cyt_c-like_dom_sf"/>
</dbReference>
<dbReference type="GO" id="GO:0020037">
    <property type="term" value="F:heme binding"/>
    <property type="evidence" value="ECO:0007669"/>
    <property type="project" value="InterPro"/>
</dbReference>
<dbReference type="InterPro" id="IPR009056">
    <property type="entry name" value="Cyt_c-like_dom"/>
</dbReference>
<dbReference type="EMBL" id="MLJW01000077">
    <property type="protein sequence ID" value="OIR02121.1"/>
    <property type="molecule type" value="Genomic_DNA"/>
</dbReference>
<organism evidence="5">
    <name type="scientific">mine drainage metagenome</name>
    <dbReference type="NCBI Taxonomy" id="410659"/>
    <lineage>
        <taxon>unclassified sequences</taxon>
        <taxon>metagenomes</taxon>
        <taxon>ecological metagenomes</taxon>
    </lineage>
</organism>
<feature type="domain" description="Cytochrome c" evidence="4">
    <location>
        <begin position="172"/>
        <end position="254"/>
    </location>
</feature>
<dbReference type="GO" id="GO:0046872">
    <property type="term" value="F:metal ion binding"/>
    <property type="evidence" value="ECO:0007669"/>
    <property type="project" value="UniProtKB-KW"/>
</dbReference>
<dbReference type="Gene3D" id="1.10.760.10">
    <property type="entry name" value="Cytochrome c-like domain"/>
    <property type="match status" value="1"/>
</dbReference>
<evidence type="ECO:0000256" key="2">
    <source>
        <dbReference type="ARBA" id="ARBA00022723"/>
    </source>
</evidence>
<comment type="caution">
    <text evidence="5">The sequence shown here is derived from an EMBL/GenBank/DDBJ whole genome shotgun (WGS) entry which is preliminary data.</text>
</comment>
<reference evidence="5" key="1">
    <citation type="submission" date="2016-10" db="EMBL/GenBank/DDBJ databases">
        <title>Sequence of Gallionella enrichment culture.</title>
        <authorList>
            <person name="Poehlein A."/>
            <person name="Muehling M."/>
            <person name="Daniel R."/>
        </authorList>
    </citation>
    <scope>NUCLEOTIDE SEQUENCE</scope>
</reference>
<dbReference type="GO" id="GO:0009055">
    <property type="term" value="F:electron transfer activity"/>
    <property type="evidence" value="ECO:0007669"/>
    <property type="project" value="InterPro"/>
</dbReference>
<protein>
    <recommendedName>
        <fullName evidence="4">Cytochrome c domain-containing protein</fullName>
    </recommendedName>
</protein>
<evidence type="ECO:0000256" key="3">
    <source>
        <dbReference type="ARBA" id="ARBA00023004"/>
    </source>
</evidence>
<dbReference type="SUPFAM" id="SSF46626">
    <property type="entry name" value="Cytochrome c"/>
    <property type="match status" value="1"/>
</dbReference>
<dbReference type="PROSITE" id="PS51007">
    <property type="entry name" value="CYTC"/>
    <property type="match status" value="1"/>
</dbReference>
<evidence type="ECO:0000313" key="5">
    <source>
        <dbReference type="EMBL" id="OIR02121.1"/>
    </source>
</evidence>
<keyword evidence="2" id="KW-0479">Metal-binding</keyword>
<keyword evidence="3" id="KW-0408">Iron</keyword>
<evidence type="ECO:0000259" key="4">
    <source>
        <dbReference type="PROSITE" id="PS51007"/>
    </source>
</evidence>
<evidence type="ECO:0000256" key="1">
    <source>
        <dbReference type="ARBA" id="ARBA00022617"/>
    </source>
</evidence>
<accession>A0A1J5S167</accession>
<proteinExistence type="predicted"/>
<name>A0A1J5S167_9ZZZZ</name>
<keyword evidence="1" id="KW-0349">Heme</keyword>
<gene>
    <name evidence="5" type="ORF">GALL_157390</name>
</gene>
<sequence>MSTGIQAVLFLLVLCLPAGADAVALPQVAELERLMAEAPVEVEVIEPQPATAEVRPHVVYLGYPVEKVLRRVLGAGWKRAAGIEFRALDGYVSHIPAERFERYPAYLVFAKKNSREFTLDNLVQHEQGVSLAPYYLVWDNIRHPELLKEGDTYWPYQVHEIAMLPGAGGVAGEMSQDALALEKYCLSCHRVNGRGSNKVPQDLAVQARALGEARFLAWVLVPASVKPDTRMPALAGGMPETERQALAGRLFRYLNALPRQ</sequence>
<dbReference type="AlphaFoldDB" id="A0A1J5S167"/>